<dbReference type="AlphaFoldDB" id="A0A286CVU8"/>
<organism evidence="3 4">
    <name type="scientific">Pseudoxanthomonas wuyuanensis</name>
    <dbReference type="NCBI Taxonomy" id="1073196"/>
    <lineage>
        <taxon>Bacteria</taxon>
        <taxon>Pseudomonadati</taxon>
        <taxon>Pseudomonadota</taxon>
        <taxon>Gammaproteobacteria</taxon>
        <taxon>Lysobacterales</taxon>
        <taxon>Lysobacteraceae</taxon>
        <taxon>Pseudoxanthomonas</taxon>
    </lineage>
</organism>
<feature type="chain" id="PRO_5012018502" evidence="2">
    <location>
        <begin position="27"/>
        <end position="253"/>
    </location>
</feature>
<feature type="region of interest" description="Disordered" evidence="1">
    <location>
        <begin position="234"/>
        <end position="253"/>
    </location>
</feature>
<dbReference type="OrthoDB" id="9815195at2"/>
<reference evidence="3 4" key="1">
    <citation type="submission" date="2017-09" db="EMBL/GenBank/DDBJ databases">
        <authorList>
            <person name="Ehlers B."/>
            <person name="Leendertz F.H."/>
        </authorList>
    </citation>
    <scope>NUCLEOTIDE SEQUENCE [LARGE SCALE GENOMIC DNA]</scope>
    <source>
        <strain evidence="3 4">CGMCC 1.10978</strain>
    </source>
</reference>
<evidence type="ECO:0000313" key="4">
    <source>
        <dbReference type="Proteomes" id="UP000219374"/>
    </source>
</evidence>
<evidence type="ECO:0000256" key="2">
    <source>
        <dbReference type="SAM" id="SignalP"/>
    </source>
</evidence>
<name>A0A286CVU8_9GAMM</name>
<sequence>MTAFTRPSRWGIAACALLGLAPLASAQQRPSEALTERLARSAPALDRKVLALATRALSCAAGRPGTAPATLSVIDYSLPSTKPRLWVFDLAQQKLLFEEWVAHGRNTGDNLATRFSNESGSYMSSLGAFRTEEAYVGQNGYSLRLKGLEPGINDKARERAIVIHGAPYVSQALISSQGRLGRSLGCPAVRSAVARPLIDSIRDGSFVFAYYPDQRWLKQSQLLNSDCGNAVVPPQGSRTAAMPSAGSGNLNSP</sequence>
<evidence type="ECO:0000313" key="3">
    <source>
        <dbReference type="EMBL" id="SOD50507.1"/>
    </source>
</evidence>
<dbReference type="EMBL" id="OCND01000001">
    <property type="protein sequence ID" value="SOD50507.1"/>
    <property type="molecule type" value="Genomic_DNA"/>
</dbReference>
<dbReference type="PANTHER" id="PTHR38477">
    <property type="entry name" value="HYPOTHETICAL EXPORTED PROTEIN"/>
    <property type="match status" value="1"/>
</dbReference>
<dbReference type="Proteomes" id="UP000219374">
    <property type="component" value="Unassembled WGS sequence"/>
</dbReference>
<evidence type="ECO:0000256" key="1">
    <source>
        <dbReference type="SAM" id="MobiDB-lite"/>
    </source>
</evidence>
<protein>
    <submittedName>
        <fullName evidence="3">L,D-transpeptidase catalytic domain</fullName>
    </submittedName>
</protein>
<keyword evidence="4" id="KW-1185">Reference proteome</keyword>
<dbReference type="Pfam" id="PF13645">
    <property type="entry name" value="YkuD_2"/>
    <property type="match status" value="1"/>
</dbReference>
<proteinExistence type="predicted"/>
<dbReference type="RefSeq" id="WP_097119975.1">
    <property type="nucleotide sequence ID" value="NZ_OCND01000001.1"/>
</dbReference>
<keyword evidence="2" id="KW-0732">Signal</keyword>
<accession>A0A286CVU8</accession>
<dbReference type="InterPro" id="IPR032676">
    <property type="entry name" value="YkuD_2"/>
</dbReference>
<dbReference type="PANTHER" id="PTHR38477:SF1">
    <property type="entry name" value="MUREIN L,D-TRANSPEPTIDASE CATALYTIC DOMAIN FAMILY PROTEIN"/>
    <property type="match status" value="1"/>
</dbReference>
<feature type="signal peptide" evidence="2">
    <location>
        <begin position="1"/>
        <end position="26"/>
    </location>
</feature>
<gene>
    <name evidence="3" type="ORF">SAMN06296416_101157</name>
</gene>